<evidence type="ECO:0000256" key="4">
    <source>
        <dbReference type="ARBA" id="ARBA00022898"/>
    </source>
</evidence>
<dbReference type="Gene3D" id="3.40.640.10">
    <property type="entry name" value="Type I PLP-dependent aspartate aminotransferase-like (Major domain)"/>
    <property type="match status" value="1"/>
</dbReference>
<evidence type="ECO:0000256" key="1">
    <source>
        <dbReference type="ARBA" id="ARBA00001933"/>
    </source>
</evidence>
<dbReference type="PANTHER" id="PTHR30244:SF34">
    <property type="entry name" value="DTDP-4-AMINO-4,6-DIDEOXYGALACTOSE TRANSAMINASE"/>
    <property type="match status" value="1"/>
</dbReference>
<reference evidence="9 10" key="1">
    <citation type="submission" date="2016-07" db="EMBL/GenBank/DDBJ databases">
        <title>High microdiversification within the ubiquitous acI lineage of Actinobacteria.</title>
        <authorList>
            <person name="Neuenschwander S.M."/>
            <person name="Salcher M."/>
            <person name="Ghai R."/>
            <person name="Pernthaler J."/>
        </authorList>
    </citation>
    <scope>NUCLEOTIDE SEQUENCE [LARGE SCALE GENOMIC DNA]</scope>
    <source>
        <strain evidence="9">MMS-21-160</strain>
    </source>
</reference>
<evidence type="ECO:0000313" key="9">
    <source>
        <dbReference type="EMBL" id="ASY13970.1"/>
    </source>
</evidence>
<evidence type="ECO:0000256" key="2">
    <source>
        <dbReference type="ARBA" id="ARBA00022576"/>
    </source>
</evidence>
<keyword evidence="2" id="KW-0032">Aminotransferase</keyword>
<accession>A0A249KAX9</accession>
<dbReference type="FunFam" id="3.40.640.10:FF:000090">
    <property type="entry name" value="Pyridoxal phosphate-dependent aminotransferase"/>
    <property type="match status" value="1"/>
</dbReference>
<comment type="similarity">
    <text evidence="5 8">Belongs to the DegT/DnrJ/EryC1 family.</text>
</comment>
<protein>
    <submittedName>
        <fullName evidence="9">Perosamine synthetase</fullName>
    </submittedName>
</protein>
<keyword evidence="4 7" id="KW-0663">Pyridoxal phosphate</keyword>
<dbReference type="GO" id="GO:0030170">
    <property type="term" value="F:pyridoxal phosphate binding"/>
    <property type="evidence" value="ECO:0007669"/>
    <property type="project" value="TreeGrafter"/>
</dbReference>
<dbReference type="SUPFAM" id="SSF53383">
    <property type="entry name" value="PLP-dependent transferases"/>
    <property type="match status" value="1"/>
</dbReference>
<evidence type="ECO:0000256" key="3">
    <source>
        <dbReference type="ARBA" id="ARBA00022679"/>
    </source>
</evidence>
<keyword evidence="10" id="KW-1185">Reference proteome</keyword>
<dbReference type="AlphaFoldDB" id="A0A249KAX9"/>
<dbReference type="InterPro" id="IPR015422">
    <property type="entry name" value="PyrdxlP-dep_Trfase_small"/>
</dbReference>
<evidence type="ECO:0000256" key="7">
    <source>
        <dbReference type="PIRSR" id="PIRSR000390-2"/>
    </source>
</evidence>
<dbReference type="InterPro" id="IPR015424">
    <property type="entry name" value="PyrdxlP-dep_Trfase"/>
</dbReference>
<dbReference type="InterPro" id="IPR015421">
    <property type="entry name" value="PyrdxlP-dep_Trfase_major"/>
</dbReference>
<evidence type="ECO:0000256" key="8">
    <source>
        <dbReference type="RuleBase" id="RU004508"/>
    </source>
</evidence>
<dbReference type="PANTHER" id="PTHR30244">
    <property type="entry name" value="TRANSAMINASE"/>
    <property type="match status" value="1"/>
</dbReference>
<keyword evidence="3" id="KW-0808">Transferase</keyword>
<dbReference type="GO" id="GO:0000271">
    <property type="term" value="P:polysaccharide biosynthetic process"/>
    <property type="evidence" value="ECO:0007669"/>
    <property type="project" value="TreeGrafter"/>
</dbReference>
<dbReference type="GO" id="GO:0008483">
    <property type="term" value="F:transaminase activity"/>
    <property type="evidence" value="ECO:0007669"/>
    <property type="project" value="UniProtKB-KW"/>
</dbReference>
<name>A0A249KAX9_9ACTN</name>
<organism evidence="9 10">
    <name type="scientific">Candidatus Nanopelagicus hibericus</name>
    <dbReference type="NCBI Taxonomy" id="1884915"/>
    <lineage>
        <taxon>Bacteria</taxon>
        <taxon>Bacillati</taxon>
        <taxon>Actinomycetota</taxon>
        <taxon>Actinomycetes</taxon>
        <taxon>Candidatus Nanopelagicales</taxon>
        <taxon>Candidatus Nanopelagicaceae</taxon>
        <taxon>Candidatus Nanopelagicus</taxon>
    </lineage>
</organism>
<evidence type="ECO:0000256" key="6">
    <source>
        <dbReference type="PIRSR" id="PIRSR000390-1"/>
    </source>
</evidence>
<dbReference type="EMBL" id="CP016771">
    <property type="protein sequence ID" value="ASY13970.1"/>
    <property type="molecule type" value="Genomic_DNA"/>
</dbReference>
<dbReference type="Proteomes" id="UP000217171">
    <property type="component" value="Chromosome"/>
</dbReference>
<feature type="modified residue" description="N6-(pyridoxal phosphate)lysine" evidence="7">
    <location>
        <position position="186"/>
    </location>
</feature>
<dbReference type="KEGG" id="nhi:B1s21160_05750"/>
<dbReference type="CDD" id="cd00616">
    <property type="entry name" value="AHBA_syn"/>
    <property type="match status" value="1"/>
</dbReference>
<feature type="active site" description="Proton acceptor" evidence="6">
    <location>
        <position position="186"/>
    </location>
</feature>
<comment type="cofactor">
    <cofactor evidence="1">
        <name>pyridoxal 5'-phosphate</name>
        <dbReference type="ChEBI" id="CHEBI:597326"/>
    </cofactor>
</comment>
<gene>
    <name evidence="9" type="ORF">B1s21160_05750</name>
</gene>
<proteinExistence type="inferred from homology"/>
<dbReference type="Gene3D" id="3.90.1150.10">
    <property type="entry name" value="Aspartate Aminotransferase, domain 1"/>
    <property type="match status" value="1"/>
</dbReference>
<dbReference type="PIRSF" id="PIRSF000390">
    <property type="entry name" value="PLP_StrS"/>
    <property type="match status" value="1"/>
</dbReference>
<evidence type="ECO:0000256" key="5">
    <source>
        <dbReference type="ARBA" id="ARBA00037999"/>
    </source>
</evidence>
<evidence type="ECO:0000313" key="10">
    <source>
        <dbReference type="Proteomes" id="UP000217171"/>
    </source>
</evidence>
<dbReference type="InterPro" id="IPR000653">
    <property type="entry name" value="DegT/StrS_aminotransferase"/>
</dbReference>
<sequence>MGESSFIPLSEPNLSLRESEYLNEAMKSGWISSAGNYVEMFEKSFANYVDSKYAITVSNGTLGLVLALKMLEIGVGDEVIVPNVTFGATANAVCQVGAIPIFADIDQDTMCMDLESFRSKITNKTRAVIPVHLYGNAADVVEINKIAKNSNFYVIEDAAEAVGTRISGKHVGTFGDIGVFSFFANKTITTGEGGMLVLNNEHLYSKGKMMRSHGFSPNNRYWHETWGTNMRMTNLQAAIGCAQMERVTELVEIKQKNAGIYKEFLSSLYPAKITYVKEHTDCENSHWLFVIKLKDKNLIQKLETHLVSNQIETRRIFYPLNIQPAFEKYSSKNEIFSGSIAAYENGICLPSSTLLSLEQIRKITSVISSFFESIAEKS</sequence>
<dbReference type="Pfam" id="PF01041">
    <property type="entry name" value="DegT_DnrJ_EryC1"/>
    <property type="match status" value="1"/>
</dbReference>